<dbReference type="EMBL" id="RKLR01000021">
    <property type="protein sequence ID" value="MBX0325887.1"/>
    <property type="molecule type" value="Genomic_DNA"/>
</dbReference>
<sequence>MTQKSEIRDSQERGVEELTISAKLVFKTLQYEGDLTQKELVEKTTLVGRTVRSALSKLEEVDEITSRVKYGDARQKVYSINDTSRKR</sequence>
<evidence type="ECO:0000313" key="1">
    <source>
        <dbReference type="EMBL" id="MBX0325887.1"/>
    </source>
</evidence>
<comment type="caution">
    <text evidence="1">The sequence shown here is derived from an EMBL/GenBank/DDBJ whole genome shotgun (WGS) entry which is preliminary data.</text>
</comment>
<keyword evidence="2" id="KW-1185">Reference proteome</keyword>
<accession>A0AAW4Q060</accession>
<dbReference type="RefSeq" id="WP_220620745.1">
    <property type="nucleotide sequence ID" value="NZ_RKLR01000021.1"/>
</dbReference>
<reference evidence="1 2" key="1">
    <citation type="submission" date="2021-06" db="EMBL/GenBank/DDBJ databases">
        <title>Halomicroarcula sp. a new haloarchaeum isolated from saline soil.</title>
        <authorList>
            <person name="Duran-Viseras A."/>
            <person name="Sanchez-Porro C."/>
            <person name="Ventosa A."/>
        </authorList>
    </citation>
    <scope>NUCLEOTIDE SEQUENCE [LARGE SCALE GENOMIC DNA]</scope>
    <source>
        <strain evidence="1 2">F13</strain>
    </source>
</reference>
<name>A0AAW4Q060_9EURY</name>
<protein>
    <submittedName>
        <fullName evidence="1">ArsR family transcriptional regulator</fullName>
    </submittedName>
</protein>
<dbReference type="Proteomes" id="UP001430377">
    <property type="component" value="Unassembled WGS sequence"/>
</dbReference>
<dbReference type="InterPro" id="IPR036390">
    <property type="entry name" value="WH_DNA-bd_sf"/>
</dbReference>
<gene>
    <name evidence="1" type="ORF">EGH21_22985</name>
</gene>
<organism evidence="1 2">
    <name type="scientific">Haloarcula rubra</name>
    <dbReference type="NCBI Taxonomy" id="2487747"/>
    <lineage>
        <taxon>Archaea</taxon>
        <taxon>Methanobacteriati</taxon>
        <taxon>Methanobacteriota</taxon>
        <taxon>Stenosarchaea group</taxon>
        <taxon>Halobacteria</taxon>
        <taxon>Halobacteriales</taxon>
        <taxon>Haloarculaceae</taxon>
        <taxon>Haloarcula</taxon>
    </lineage>
</organism>
<dbReference type="AlphaFoldDB" id="A0AAW4Q060"/>
<dbReference type="InterPro" id="IPR036388">
    <property type="entry name" value="WH-like_DNA-bd_sf"/>
</dbReference>
<proteinExistence type="predicted"/>
<dbReference type="Gene3D" id="1.10.10.10">
    <property type="entry name" value="Winged helix-like DNA-binding domain superfamily/Winged helix DNA-binding domain"/>
    <property type="match status" value="1"/>
</dbReference>
<evidence type="ECO:0000313" key="2">
    <source>
        <dbReference type="Proteomes" id="UP001430377"/>
    </source>
</evidence>
<dbReference type="SUPFAM" id="SSF46785">
    <property type="entry name" value="Winged helix' DNA-binding domain"/>
    <property type="match status" value="1"/>
</dbReference>